<accession>A0ABS7ZVC0</accession>
<dbReference type="Pfam" id="PF05175">
    <property type="entry name" value="MTS"/>
    <property type="match status" value="1"/>
</dbReference>
<dbReference type="EMBL" id="JAEDAH010000099">
    <property type="protein sequence ID" value="MCA6065102.1"/>
    <property type="molecule type" value="Genomic_DNA"/>
</dbReference>
<dbReference type="SUPFAM" id="SSF53335">
    <property type="entry name" value="S-adenosyl-L-methionine-dependent methyltransferases"/>
    <property type="match status" value="1"/>
</dbReference>
<dbReference type="InterPro" id="IPR002052">
    <property type="entry name" value="DNA_methylase_N6_adenine_CS"/>
</dbReference>
<keyword evidence="4" id="KW-0808">Transferase</keyword>
<feature type="domain" description="Methyltransferase small N-terminal" evidence="7">
    <location>
        <begin position="7"/>
        <end position="154"/>
    </location>
</feature>
<evidence type="ECO:0000256" key="5">
    <source>
        <dbReference type="ARBA" id="ARBA00022691"/>
    </source>
</evidence>
<dbReference type="RefSeq" id="WP_225676717.1">
    <property type="nucleotide sequence ID" value="NZ_JAEDAH010000099.1"/>
</dbReference>
<dbReference type="InterPro" id="IPR046977">
    <property type="entry name" value="RsmC/RlmG"/>
</dbReference>
<comment type="caution">
    <text evidence="8">The sequence shown here is derived from an EMBL/GenBank/DDBJ whole genome shotgun (WGS) entry which is preliminary data.</text>
</comment>
<dbReference type="CDD" id="cd02440">
    <property type="entry name" value="AdoMet_MTases"/>
    <property type="match status" value="1"/>
</dbReference>
<keyword evidence="2" id="KW-0698">rRNA processing</keyword>
<dbReference type="InterPro" id="IPR013675">
    <property type="entry name" value="Mtase_sm_N"/>
</dbReference>
<evidence type="ECO:0000256" key="1">
    <source>
        <dbReference type="ARBA" id="ARBA00022490"/>
    </source>
</evidence>
<sequence>MSSAVYELLLRHPQLLDSNTTILTAENDVPPDWINALRQSGSKVLSWDLLTVAAHRALPTEQITHALPQASDISADHRVILVWPKSKVLAQALAELVANRCSELWVAGENDAGGKSIGKALQACSDDTTKTDSARRSSLWHVALKPSSDFNWLKLARSFNQNGHSYMTLPGVFNHGSLDVGTALLLEHVPAPPRGRLLDLGCGSGVIGLSMKLEEPALEVTLADIDAFAIRSAQLNSARMQAEASIIASDGLDNIDGRFDYLFTNPPFHQGKETDYAFARELFSAAGRHLTSDGQIWLVANRHLPYEDWAREFFAEANVMVQEKGFKLLCIHN</sequence>
<dbReference type="GO" id="GO:0008168">
    <property type="term" value="F:methyltransferase activity"/>
    <property type="evidence" value="ECO:0007669"/>
    <property type="project" value="UniProtKB-KW"/>
</dbReference>
<dbReference type="PROSITE" id="PS00092">
    <property type="entry name" value="N6_MTASE"/>
    <property type="match status" value="1"/>
</dbReference>
<keyword evidence="1" id="KW-0963">Cytoplasm</keyword>
<evidence type="ECO:0000256" key="3">
    <source>
        <dbReference type="ARBA" id="ARBA00022603"/>
    </source>
</evidence>
<organism evidence="8 9">
    <name type="scientific">Thalassolituus marinus</name>
    <dbReference type="NCBI Taxonomy" id="671053"/>
    <lineage>
        <taxon>Bacteria</taxon>
        <taxon>Pseudomonadati</taxon>
        <taxon>Pseudomonadota</taxon>
        <taxon>Gammaproteobacteria</taxon>
        <taxon>Oceanospirillales</taxon>
        <taxon>Oceanospirillaceae</taxon>
        <taxon>Thalassolituus</taxon>
    </lineage>
</organism>
<dbReference type="Gene3D" id="3.40.50.150">
    <property type="entry name" value="Vaccinia Virus protein VP39"/>
    <property type="match status" value="2"/>
</dbReference>
<keyword evidence="5" id="KW-0949">S-adenosyl-L-methionine</keyword>
<dbReference type="InterPro" id="IPR029063">
    <property type="entry name" value="SAM-dependent_MTases_sf"/>
</dbReference>
<dbReference type="Proteomes" id="UP000714380">
    <property type="component" value="Unassembled WGS sequence"/>
</dbReference>
<gene>
    <name evidence="8" type="ORF">I9W95_15995</name>
</gene>
<evidence type="ECO:0000256" key="4">
    <source>
        <dbReference type="ARBA" id="ARBA00022679"/>
    </source>
</evidence>
<keyword evidence="3 8" id="KW-0489">Methyltransferase</keyword>
<evidence type="ECO:0000259" key="6">
    <source>
        <dbReference type="Pfam" id="PF05175"/>
    </source>
</evidence>
<feature type="domain" description="Methyltransferase small" evidence="6">
    <location>
        <begin position="167"/>
        <end position="329"/>
    </location>
</feature>
<dbReference type="InterPro" id="IPR007848">
    <property type="entry name" value="Small_mtfrase_dom"/>
</dbReference>
<evidence type="ECO:0000259" key="7">
    <source>
        <dbReference type="Pfam" id="PF08468"/>
    </source>
</evidence>
<proteinExistence type="predicted"/>
<evidence type="ECO:0000256" key="2">
    <source>
        <dbReference type="ARBA" id="ARBA00022552"/>
    </source>
</evidence>
<evidence type="ECO:0000313" key="9">
    <source>
        <dbReference type="Proteomes" id="UP000714380"/>
    </source>
</evidence>
<dbReference type="PANTHER" id="PTHR47816:SF4">
    <property type="entry name" value="RIBOSOMAL RNA SMALL SUBUNIT METHYLTRANSFERASE C"/>
    <property type="match status" value="1"/>
</dbReference>
<dbReference type="GO" id="GO:0032259">
    <property type="term" value="P:methylation"/>
    <property type="evidence" value="ECO:0007669"/>
    <property type="project" value="UniProtKB-KW"/>
</dbReference>
<keyword evidence="9" id="KW-1185">Reference proteome</keyword>
<dbReference type="PANTHER" id="PTHR47816">
    <property type="entry name" value="RIBOSOMAL RNA SMALL SUBUNIT METHYLTRANSFERASE C"/>
    <property type="match status" value="1"/>
</dbReference>
<name>A0ABS7ZVC0_9GAMM</name>
<reference evidence="8 9" key="1">
    <citation type="submission" date="2020-12" db="EMBL/GenBank/DDBJ databases">
        <title>Novel Thalassolituus-related marine hydrocarbonoclastic bacteria mediated algae-derived hydrocarbons mineralization in twilight zone of the northern South China Sea.</title>
        <authorList>
            <person name="Dong C."/>
        </authorList>
    </citation>
    <scope>NUCLEOTIDE SEQUENCE [LARGE SCALE GENOMIC DNA]</scope>
    <source>
        <strain evidence="8 9">IMCC1826</strain>
    </source>
</reference>
<protein>
    <submittedName>
        <fullName evidence="8">Class I SAM-dependent methyltransferase</fullName>
    </submittedName>
</protein>
<dbReference type="Pfam" id="PF08468">
    <property type="entry name" value="MTS_N"/>
    <property type="match status" value="1"/>
</dbReference>
<evidence type="ECO:0000313" key="8">
    <source>
        <dbReference type="EMBL" id="MCA6065102.1"/>
    </source>
</evidence>